<keyword evidence="2" id="KW-0121">Carboxypeptidase</keyword>
<dbReference type="SUPFAM" id="SSF117074">
    <property type="entry name" value="Hypothetical protein PA1324"/>
    <property type="match status" value="1"/>
</dbReference>
<dbReference type="Gene3D" id="2.60.40.10">
    <property type="entry name" value="Immunoglobulins"/>
    <property type="match status" value="1"/>
</dbReference>
<dbReference type="Pfam" id="PF13620">
    <property type="entry name" value="CarboxypepD_reg"/>
    <property type="match status" value="1"/>
</dbReference>
<name>A0A1N6CNX6_9SPHN</name>
<dbReference type="Proteomes" id="UP000185192">
    <property type="component" value="Unassembled WGS sequence"/>
</dbReference>
<dbReference type="RefSeq" id="WP_074203682.1">
    <property type="nucleotide sequence ID" value="NZ_FSQW01000001.1"/>
</dbReference>
<gene>
    <name evidence="2" type="ORF">SAMN02745824_0632</name>
</gene>
<feature type="chain" id="PRO_5012613459" evidence="1">
    <location>
        <begin position="34"/>
        <end position="903"/>
    </location>
</feature>
<keyword evidence="2" id="KW-0645">Protease</keyword>
<accession>A0A1N6CNX6</accession>
<evidence type="ECO:0000313" key="2">
    <source>
        <dbReference type="EMBL" id="SIN60288.1"/>
    </source>
</evidence>
<organism evidence="2 3">
    <name type="scientific">Parasphingorhabdus marina DSM 22363</name>
    <dbReference type="NCBI Taxonomy" id="1123272"/>
    <lineage>
        <taxon>Bacteria</taxon>
        <taxon>Pseudomonadati</taxon>
        <taxon>Pseudomonadota</taxon>
        <taxon>Alphaproteobacteria</taxon>
        <taxon>Sphingomonadales</taxon>
        <taxon>Sphingomonadaceae</taxon>
        <taxon>Parasphingorhabdus</taxon>
    </lineage>
</organism>
<dbReference type="SUPFAM" id="SSF49478">
    <property type="entry name" value="Cna protein B-type domain"/>
    <property type="match status" value="1"/>
</dbReference>
<dbReference type="EMBL" id="FSQW01000001">
    <property type="protein sequence ID" value="SIN60288.1"/>
    <property type="molecule type" value="Genomic_DNA"/>
</dbReference>
<keyword evidence="2" id="KW-0378">Hydrolase</keyword>
<proteinExistence type="predicted"/>
<keyword evidence="3" id="KW-1185">Reference proteome</keyword>
<dbReference type="InterPro" id="IPR013783">
    <property type="entry name" value="Ig-like_fold"/>
</dbReference>
<dbReference type="STRING" id="1123272.SAMN02745824_0632"/>
<evidence type="ECO:0000256" key="1">
    <source>
        <dbReference type="SAM" id="SignalP"/>
    </source>
</evidence>
<dbReference type="AlphaFoldDB" id="A0A1N6CNX6"/>
<evidence type="ECO:0000313" key="3">
    <source>
        <dbReference type="Proteomes" id="UP000185192"/>
    </source>
</evidence>
<feature type="signal peptide" evidence="1">
    <location>
        <begin position="1"/>
        <end position="33"/>
    </location>
</feature>
<sequence>MNIFRQRARSLITAAGTALVSAALLFSASPSLANGGWTPHDDDALLFDLRSGRYSLGDGIRGYQTSNSVCVDFADVIMAMDLPIRLDKKSRRATGWVFAERETLTIERDSATVQKVNTQTKLSAGDIFDTPEGWCVNVKTLSSWTGVTFRPDLSNALLILETDRKLPFQRAMERKERAAKIRPRRTFDLASLPQSTESYKIWRTPSVDVVASAGGLRDRRSGQDLDVRYELFASGEVGKASFDARLSSDDNGVPENLRVRAYRTDPKGELLGPLKATHFALGDVATASTALVSQSTVGRGALVTNRPVDRPDAFDRTSFRGELPAGWDAELYRNGQLLAFAENRADGRYEFVDVPLLYGQNRFEVVLYGPQGQVRRETQTVPVGLDSIPPRKTWYWAGVQDAGEDLIRLGSKLPIRQSGWRGGFGLERGINTKTSVAASLFSLQIDGTRRNYLEGSVRRAVGPTLVELSASSDLESGTAFRGQLLGELGETFITAETIWAQGGFVSDRIDQNVNGRHRVALDHNFKIGNKIVPFHIDAQYETKTDGAASLDFVGRASLNLRRFSLTGEVAWEKQFSAFGPDPPDIVEARMLANGRIGRVRLRGEAIYRVAPEKRFERVNFTGEWRAGERADWRAELGYDAGLDRARAGIGIIRRFDKFSLTASAEAASDGSVAAGLNLAFSLGPDPRNGKFRFSSNKLASNGQALAIVYRDKNGDGVRQAHEKLVENVELTAGQTTALTPTDANGRAVIDNLQPFRPVLIGIDTSSLSDPYVQPALPGVVVTPRPGVASTVELPLVSAGEVEGTLRRKGGGVLAGVSLELVDGEGRLVRSTLTEFDGFFLFEGVPYGTYRVRIEKLAAQAVKVSAQLGAQAVVDDDNQIARLGVVQAGPVTIIASGTGSLDPP</sequence>
<protein>
    <submittedName>
        <fullName evidence="2">Carboxypeptidase regulatory-like domain-containing protein</fullName>
    </submittedName>
</protein>
<dbReference type="OrthoDB" id="121544at2"/>
<keyword evidence="1" id="KW-0732">Signal</keyword>
<dbReference type="GO" id="GO:0004180">
    <property type="term" value="F:carboxypeptidase activity"/>
    <property type="evidence" value="ECO:0007669"/>
    <property type="project" value="UniProtKB-KW"/>
</dbReference>
<reference evidence="3" key="1">
    <citation type="submission" date="2016-11" db="EMBL/GenBank/DDBJ databases">
        <authorList>
            <person name="Varghese N."/>
            <person name="Submissions S."/>
        </authorList>
    </citation>
    <scope>NUCLEOTIDE SEQUENCE [LARGE SCALE GENOMIC DNA]</scope>
    <source>
        <strain evidence="3">DSM 22363</strain>
    </source>
</reference>